<comment type="caution">
    <text evidence="2">The sequence shown here is derived from an EMBL/GenBank/DDBJ whole genome shotgun (WGS) entry which is preliminary data.</text>
</comment>
<dbReference type="EMBL" id="ABCP01000007">
    <property type="protein sequence ID" value="EDM48315.1"/>
    <property type="molecule type" value="Genomic_DNA"/>
</dbReference>
<dbReference type="OrthoDB" id="5560285at2"/>
<dbReference type="InterPro" id="IPR000792">
    <property type="entry name" value="Tscrpt_reg_LuxR_C"/>
</dbReference>
<dbReference type="GO" id="GO:0006355">
    <property type="term" value="P:regulation of DNA-templated transcription"/>
    <property type="evidence" value="ECO:0007669"/>
    <property type="project" value="InterPro"/>
</dbReference>
<dbReference type="eggNOG" id="COG2771">
    <property type="taxonomic scope" value="Bacteria"/>
</dbReference>
<dbReference type="InterPro" id="IPR036388">
    <property type="entry name" value="WH-like_DNA-bd_sf"/>
</dbReference>
<keyword evidence="2" id="KW-0238">DNA-binding</keyword>
<proteinExistence type="predicted"/>
<dbReference type="AlphaFoldDB" id="A6EYI2"/>
<accession>A6EYI2</accession>
<name>A6EYI2_9GAMM</name>
<evidence type="ECO:0000259" key="1">
    <source>
        <dbReference type="SMART" id="SM00421"/>
    </source>
</evidence>
<dbReference type="InterPro" id="IPR016032">
    <property type="entry name" value="Sig_transdc_resp-reg_C-effctor"/>
</dbReference>
<dbReference type="Gene3D" id="1.10.10.10">
    <property type="entry name" value="Winged helix-like DNA-binding domain superfamily/Winged helix DNA-binding domain"/>
    <property type="match status" value="1"/>
</dbReference>
<feature type="domain" description="HTH luxR-type" evidence="1">
    <location>
        <begin position="317"/>
        <end position="374"/>
    </location>
</feature>
<gene>
    <name evidence="2" type="ORF">MDG893_03977</name>
</gene>
<dbReference type="SMART" id="SM00421">
    <property type="entry name" value="HTH_LUXR"/>
    <property type="match status" value="1"/>
</dbReference>
<evidence type="ECO:0000313" key="3">
    <source>
        <dbReference type="Proteomes" id="UP000005856"/>
    </source>
</evidence>
<organism evidence="2 3">
    <name type="scientific">Marinobacter algicola DG893</name>
    <dbReference type="NCBI Taxonomy" id="443152"/>
    <lineage>
        <taxon>Bacteria</taxon>
        <taxon>Pseudomonadati</taxon>
        <taxon>Pseudomonadota</taxon>
        <taxon>Gammaproteobacteria</taxon>
        <taxon>Pseudomonadales</taxon>
        <taxon>Marinobacteraceae</taxon>
        <taxon>Marinobacter</taxon>
    </lineage>
</organism>
<evidence type="ECO:0000313" key="2">
    <source>
        <dbReference type="EMBL" id="EDM48315.1"/>
    </source>
</evidence>
<keyword evidence="3" id="KW-1185">Reference proteome</keyword>
<protein>
    <submittedName>
        <fullName evidence="2">DNA-binding HTH domain-containing protein</fullName>
    </submittedName>
</protein>
<dbReference type="Proteomes" id="UP000005856">
    <property type="component" value="Unassembled WGS sequence"/>
</dbReference>
<sequence>MPLQQRERTSAADTFLANEADLIHCLYQSLQNQTGFHDFLAMLMVSVNGCAAQLSFVRRAPRAIEHIWYAGLSDEFIGWYLDNNMIAHDAVTNVAITQAPGTFHSALPLIEDGPPGDQYDRWESDHSMLDSAWLVVDASDTHIVMLTVQRTVAQGGYLPSELEAMDRLIPFIRQSVSLAETFHQNPHSEKALSTFIELVSDAAFVLNSRGRLMVSNQRGEAFLATDRTIMLRQQRFTFGDDVAQKTFFRTITRVARADLEGRTYEPETLVIPRPERAPLLMSLRPLEHSEFLTGGVLVTVIDAESRALPDEATIRQYFSLTGAEAQLCKDLITGMSLKDIAHRRHKSEATVRSYLKQVFLKTGQSRQGQLISTILSSLLR</sequence>
<dbReference type="SUPFAM" id="SSF46894">
    <property type="entry name" value="C-terminal effector domain of the bipartite response regulators"/>
    <property type="match status" value="1"/>
</dbReference>
<reference evidence="2 3" key="1">
    <citation type="submission" date="2007-06" db="EMBL/GenBank/DDBJ databases">
        <authorList>
            <person name="Green D."/>
            <person name="Ferriera S."/>
            <person name="Johnson J."/>
            <person name="Kravitz S."/>
            <person name="Beeson K."/>
            <person name="Sutton G."/>
            <person name="Rogers Y.-H."/>
            <person name="Friedman R."/>
            <person name="Frazier M."/>
            <person name="Venter J.C."/>
        </authorList>
    </citation>
    <scope>NUCLEOTIDE SEQUENCE [LARGE SCALE GENOMIC DNA]</scope>
    <source>
        <strain evidence="2 3">DG893</strain>
    </source>
</reference>
<dbReference type="GO" id="GO:0003677">
    <property type="term" value="F:DNA binding"/>
    <property type="evidence" value="ECO:0007669"/>
    <property type="project" value="UniProtKB-KW"/>
</dbReference>
<dbReference type="RefSeq" id="WP_007153081.1">
    <property type="nucleotide sequence ID" value="NZ_ABCP01000007.1"/>
</dbReference>
<dbReference type="STRING" id="443152.MDG893_03977"/>